<reference evidence="1" key="2">
    <citation type="journal article" date="2015" name="Fish Shellfish Immunol.">
        <title>Early steps in the European eel (Anguilla anguilla)-Vibrio vulnificus interaction in the gills: Role of the RtxA13 toxin.</title>
        <authorList>
            <person name="Callol A."/>
            <person name="Pajuelo D."/>
            <person name="Ebbesson L."/>
            <person name="Teles M."/>
            <person name="MacKenzie S."/>
            <person name="Amaro C."/>
        </authorList>
    </citation>
    <scope>NUCLEOTIDE SEQUENCE</scope>
</reference>
<dbReference type="EMBL" id="GBXM01032949">
    <property type="protein sequence ID" value="JAH75628.1"/>
    <property type="molecule type" value="Transcribed_RNA"/>
</dbReference>
<proteinExistence type="predicted"/>
<sequence length="33" mass="3758">MSKIKKTDMTSVSMEISDSTMTRHDVCERGYSC</sequence>
<accession>A0A0E9VEJ6</accession>
<reference evidence="1" key="1">
    <citation type="submission" date="2014-11" db="EMBL/GenBank/DDBJ databases">
        <authorList>
            <person name="Amaro Gonzalez C."/>
        </authorList>
    </citation>
    <scope>NUCLEOTIDE SEQUENCE</scope>
</reference>
<name>A0A0E9VEJ6_ANGAN</name>
<evidence type="ECO:0000313" key="1">
    <source>
        <dbReference type="EMBL" id="JAH75628.1"/>
    </source>
</evidence>
<protein>
    <submittedName>
        <fullName evidence="1">Uncharacterized protein</fullName>
    </submittedName>
</protein>
<dbReference type="AlphaFoldDB" id="A0A0E9VEJ6"/>
<organism evidence="1">
    <name type="scientific">Anguilla anguilla</name>
    <name type="common">European freshwater eel</name>
    <name type="synonym">Muraena anguilla</name>
    <dbReference type="NCBI Taxonomy" id="7936"/>
    <lineage>
        <taxon>Eukaryota</taxon>
        <taxon>Metazoa</taxon>
        <taxon>Chordata</taxon>
        <taxon>Craniata</taxon>
        <taxon>Vertebrata</taxon>
        <taxon>Euteleostomi</taxon>
        <taxon>Actinopterygii</taxon>
        <taxon>Neopterygii</taxon>
        <taxon>Teleostei</taxon>
        <taxon>Anguilliformes</taxon>
        <taxon>Anguillidae</taxon>
        <taxon>Anguilla</taxon>
    </lineage>
</organism>